<dbReference type="AlphaFoldDB" id="A0A9D9H244"/>
<dbReference type="EMBL" id="JADIMZ010000064">
    <property type="protein sequence ID" value="MBO8432517.1"/>
    <property type="molecule type" value="Genomic_DNA"/>
</dbReference>
<organism evidence="1 2">
    <name type="scientific">Candidatus Pullibacteroides excrementavium</name>
    <dbReference type="NCBI Taxonomy" id="2840905"/>
    <lineage>
        <taxon>Bacteria</taxon>
        <taxon>Pseudomonadati</taxon>
        <taxon>Bacteroidota</taxon>
        <taxon>Bacteroidia</taxon>
        <taxon>Bacteroidales</taxon>
        <taxon>Candidatus Pullibacteroides</taxon>
    </lineage>
</organism>
<evidence type="ECO:0000313" key="2">
    <source>
        <dbReference type="Proteomes" id="UP000823612"/>
    </source>
</evidence>
<dbReference type="InterPro" id="IPR027417">
    <property type="entry name" value="P-loop_NTPase"/>
</dbReference>
<name>A0A9D9H244_9BACT</name>
<sequence>MGGRPLTLRDIANKKYDTLPLEDEWFELLGQPERTGRWFIWGNSGNGKTNFVLQLCKALRRFGKVLVFSLEESADMTFRDALFSVFRPEERGVFVWTPEQLPGGLEDIEQVLDRRGSPPFVVFDSIQCLNLRSYKMYTDFIRKYPNKLLVFTSQAEKQNPKGGIAHSVMHDASKKIWVEGYKAFCKGRGKQGEYIIWAEGAKRYWGMDSPQDYKDRQ</sequence>
<reference evidence="1" key="2">
    <citation type="journal article" date="2021" name="PeerJ">
        <title>Extensive microbial diversity within the chicken gut microbiome revealed by metagenomics and culture.</title>
        <authorList>
            <person name="Gilroy R."/>
            <person name="Ravi A."/>
            <person name="Getino M."/>
            <person name="Pursley I."/>
            <person name="Horton D.L."/>
            <person name="Alikhan N.F."/>
            <person name="Baker D."/>
            <person name="Gharbi K."/>
            <person name="Hall N."/>
            <person name="Watson M."/>
            <person name="Adriaenssens E.M."/>
            <person name="Foster-Nyarko E."/>
            <person name="Jarju S."/>
            <person name="Secka A."/>
            <person name="Antonio M."/>
            <person name="Oren A."/>
            <person name="Chaudhuri R.R."/>
            <person name="La Ragione R."/>
            <person name="Hildebrand F."/>
            <person name="Pallen M.J."/>
        </authorList>
    </citation>
    <scope>NUCLEOTIDE SEQUENCE</scope>
    <source>
        <strain evidence="1">2889</strain>
    </source>
</reference>
<comment type="caution">
    <text evidence="1">The sequence shown here is derived from an EMBL/GenBank/DDBJ whole genome shotgun (WGS) entry which is preliminary data.</text>
</comment>
<keyword evidence="1" id="KW-0645">Protease</keyword>
<evidence type="ECO:0000313" key="1">
    <source>
        <dbReference type="EMBL" id="MBO8432517.1"/>
    </source>
</evidence>
<accession>A0A9D9H244</accession>
<dbReference type="Proteomes" id="UP000823612">
    <property type="component" value="Unassembled WGS sequence"/>
</dbReference>
<dbReference type="Gene3D" id="3.40.50.300">
    <property type="entry name" value="P-loop containing nucleotide triphosphate hydrolases"/>
    <property type="match status" value="1"/>
</dbReference>
<dbReference type="GO" id="GO:0008233">
    <property type="term" value="F:peptidase activity"/>
    <property type="evidence" value="ECO:0007669"/>
    <property type="project" value="UniProtKB-KW"/>
</dbReference>
<reference evidence="1" key="1">
    <citation type="submission" date="2020-10" db="EMBL/GenBank/DDBJ databases">
        <authorList>
            <person name="Gilroy R."/>
        </authorList>
    </citation>
    <scope>NUCLEOTIDE SEQUENCE</scope>
    <source>
        <strain evidence="1">2889</strain>
    </source>
</reference>
<keyword evidence="1" id="KW-0378">Hydrolase</keyword>
<proteinExistence type="predicted"/>
<protein>
    <submittedName>
        <fullName evidence="1">ATP-dependent serine protease</fullName>
    </submittedName>
</protein>
<dbReference type="GO" id="GO:0006508">
    <property type="term" value="P:proteolysis"/>
    <property type="evidence" value="ECO:0007669"/>
    <property type="project" value="UniProtKB-KW"/>
</dbReference>
<dbReference type="SUPFAM" id="SSF52540">
    <property type="entry name" value="P-loop containing nucleoside triphosphate hydrolases"/>
    <property type="match status" value="1"/>
</dbReference>
<gene>
    <name evidence="1" type="ORF">IAB08_04420</name>
</gene>